<comment type="similarity">
    <text evidence="2">Belongs to the flavin monoamine oxidase family.</text>
</comment>
<dbReference type="Gene3D" id="3.90.660.10">
    <property type="match status" value="1"/>
</dbReference>
<dbReference type="GO" id="GO:0005741">
    <property type="term" value="C:mitochondrial outer membrane"/>
    <property type="evidence" value="ECO:0007669"/>
    <property type="project" value="UniProtKB-SubCell"/>
</dbReference>
<dbReference type="InterPro" id="IPR002937">
    <property type="entry name" value="Amino_oxidase"/>
</dbReference>
<dbReference type="Proteomes" id="UP000001555">
    <property type="component" value="Unassembled WGS sequence"/>
</dbReference>
<dbReference type="EnsemblMetazoa" id="ISCW012047-RA">
    <property type="protein sequence ID" value="ISCW012047-PA"/>
    <property type="gene ID" value="ISCW012047"/>
</dbReference>
<dbReference type="OrthoDB" id="337104at2759"/>
<keyword evidence="8" id="KW-1185">Reference proteome</keyword>
<comment type="subcellular location">
    <subcellularLocation>
        <location evidence="1">Mitochondrion outer membrane</location>
        <topology evidence="1">Single-pass type IV membrane protein</topology>
        <orientation evidence="1">Cytoplasmic side</orientation>
    </subcellularLocation>
</comment>
<dbReference type="InterPro" id="IPR050703">
    <property type="entry name" value="Flavin_MAO"/>
</dbReference>
<dbReference type="EMBL" id="ABJB011068379">
    <property type="status" value="NOT_ANNOTATED_CDS"/>
    <property type="molecule type" value="Genomic_DNA"/>
</dbReference>
<dbReference type="InterPro" id="IPR036188">
    <property type="entry name" value="FAD/NAD-bd_sf"/>
</dbReference>
<reference evidence="7" key="2">
    <citation type="submission" date="2020-05" db="UniProtKB">
        <authorList>
            <consortium name="EnsemblMetazoa"/>
        </authorList>
    </citation>
    <scope>IDENTIFICATION</scope>
    <source>
        <strain evidence="7">wikel</strain>
    </source>
</reference>
<accession>B7QE64</accession>
<dbReference type="PANTHER" id="PTHR43563">
    <property type="entry name" value="AMINE OXIDASE"/>
    <property type="match status" value="1"/>
</dbReference>
<dbReference type="AlphaFoldDB" id="B7QE64"/>
<dbReference type="InParanoid" id="B7QE64"/>
<evidence type="ECO:0000256" key="3">
    <source>
        <dbReference type="ARBA" id="ARBA00012804"/>
    </source>
</evidence>
<dbReference type="HOGENOM" id="CLU_2485860_0_0_1"/>
<dbReference type="EMBL" id="DS918849">
    <property type="protein sequence ID" value="EEC17136.1"/>
    <property type="molecule type" value="Genomic_DNA"/>
</dbReference>
<dbReference type="Gene3D" id="3.50.50.60">
    <property type="entry name" value="FAD/NAD(P)-binding domain"/>
    <property type="match status" value="1"/>
</dbReference>
<dbReference type="VEuPathDB" id="VectorBase:ISCI012047"/>
<name>B7QE64_IXOSC</name>
<dbReference type="VEuPathDB" id="VectorBase:ISCP_012433"/>
<evidence type="ECO:0000313" key="7">
    <source>
        <dbReference type="EnsemblMetazoa" id="ISCW012047-PA"/>
    </source>
</evidence>
<dbReference type="PANTHER" id="PTHR43563:SF1">
    <property type="entry name" value="AMINE OXIDASE [FLAVIN-CONTAINING] B"/>
    <property type="match status" value="1"/>
</dbReference>
<evidence type="ECO:0000256" key="1">
    <source>
        <dbReference type="ARBA" id="ARBA00004362"/>
    </source>
</evidence>
<sequence length="87" mass="9655">MNKDDHNRLGLSAAKLLTEQGVDVIVLEARERVGGRTHTVKNDVVEWVDLGGSYVGPTQNHILRLSHELGVDTYKIFADLKSIHYSG</sequence>
<dbReference type="PaxDb" id="6945-B7QE64"/>
<proteinExistence type="inferred from homology"/>
<dbReference type="STRING" id="6945.B7QE64"/>
<protein>
    <recommendedName>
        <fullName evidence="3">monoamine oxidase</fullName>
        <ecNumber evidence="3">1.4.3.4</ecNumber>
    </recommendedName>
</protein>
<evidence type="ECO:0000256" key="2">
    <source>
        <dbReference type="ARBA" id="ARBA00005995"/>
    </source>
</evidence>
<dbReference type="EC" id="1.4.3.4" evidence="3"/>
<feature type="domain" description="Amine oxidase" evidence="5">
    <location>
        <begin position="10"/>
        <end position="79"/>
    </location>
</feature>
<evidence type="ECO:0000313" key="6">
    <source>
        <dbReference type="EMBL" id="EEC17136.1"/>
    </source>
</evidence>
<evidence type="ECO:0000259" key="5">
    <source>
        <dbReference type="Pfam" id="PF01593"/>
    </source>
</evidence>
<dbReference type="Pfam" id="PF01593">
    <property type="entry name" value="Amino_oxidase"/>
    <property type="match status" value="1"/>
</dbReference>
<dbReference type="VEuPathDB" id="VectorBase:ISCW012047"/>
<evidence type="ECO:0000313" key="8">
    <source>
        <dbReference type="Proteomes" id="UP000001555"/>
    </source>
</evidence>
<dbReference type="GO" id="GO:0097621">
    <property type="term" value="F:monoamine oxidase activity"/>
    <property type="evidence" value="ECO:0007669"/>
    <property type="project" value="UniProtKB-EC"/>
</dbReference>
<organism>
    <name type="scientific">Ixodes scapularis</name>
    <name type="common">Black-legged tick</name>
    <name type="synonym">Deer tick</name>
    <dbReference type="NCBI Taxonomy" id="6945"/>
    <lineage>
        <taxon>Eukaryota</taxon>
        <taxon>Metazoa</taxon>
        <taxon>Ecdysozoa</taxon>
        <taxon>Arthropoda</taxon>
        <taxon>Chelicerata</taxon>
        <taxon>Arachnida</taxon>
        <taxon>Acari</taxon>
        <taxon>Parasitiformes</taxon>
        <taxon>Ixodida</taxon>
        <taxon>Ixodoidea</taxon>
        <taxon>Ixodidae</taxon>
        <taxon>Ixodinae</taxon>
        <taxon>Ixodes</taxon>
    </lineage>
</organism>
<reference evidence="6 8" key="1">
    <citation type="submission" date="2008-03" db="EMBL/GenBank/DDBJ databases">
        <title>Annotation of Ixodes scapularis.</title>
        <authorList>
            <consortium name="Ixodes scapularis Genome Project Consortium"/>
            <person name="Caler E."/>
            <person name="Hannick L.I."/>
            <person name="Bidwell S."/>
            <person name="Joardar V."/>
            <person name="Thiagarajan M."/>
            <person name="Amedeo P."/>
            <person name="Galinsky K.J."/>
            <person name="Schobel S."/>
            <person name="Inman J."/>
            <person name="Hostetler J."/>
            <person name="Miller J."/>
            <person name="Hammond M."/>
            <person name="Megy K."/>
            <person name="Lawson D."/>
            <person name="Kodira C."/>
            <person name="Sutton G."/>
            <person name="Meyer J."/>
            <person name="Hill C.A."/>
            <person name="Birren B."/>
            <person name="Nene V."/>
            <person name="Collins F."/>
            <person name="Alarcon-Chaidez F."/>
            <person name="Wikel S."/>
            <person name="Strausberg R."/>
        </authorList>
    </citation>
    <scope>NUCLEOTIDE SEQUENCE [LARGE SCALE GENOMIC DNA]</scope>
    <source>
        <strain evidence="8">Wikel</strain>
        <strain evidence="6">Wikel colony</strain>
    </source>
</reference>
<dbReference type="SUPFAM" id="SSF51905">
    <property type="entry name" value="FAD/NAD(P)-binding domain"/>
    <property type="match status" value="1"/>
</dbReference>
<comment type="catalytic activity">
    <reaction evidence="4">
        <text>a secondary aliphatic amine + O2 + H2O = a primary amine + an aldehyde + H2O2</text>
        <dbReference type="Rhea" id="RHEA:26414"/>
        <dbReference type="ChEBI" id="CHEBI:15377"/>
        <dbReference type="ChEBI" id="CHEBI:15379"/>
        <dbReference type="ChEBI" id="CHEBI:16240"/>
        <dbReference type="ChEBI" id="CHEBI:17478"/>
        <dbReference type="ChEBI" id="CHEBI:58855"/>
        <dbReference type="ChEBI" id="CHEBI:65296"/>
        <dbReference type="EC" id="1.4.3.4"/>
    </reaction>
</comment>
<gene>
    <name evidence="6" type="ORF">IscW_ISCW012047</name>
</gene>
<evidence type="ECO:0000256" key="4">
    <source>
        <dbReference type="ARBA" id="ARBA00048448"/>
    </source>
</evidence>